<organism evidence="1 2">
    <name type="scientific">[Clostridium] hylemonae DSM 15053</name>
    <dbReference type="NCBI Taxonomy" id="553973"/>
    <lineage>
        <taxon>Bacteria</taxon>
        <taxon>Bacillati</taxon>
        <taxon>Bacillota</taxon>
        <taxon>Clostridia</taxon>
        <taxon>Lachnospirales</taxon>
        <taxon>Lachnospiraceae</taxon>
    </lineage>
</organism>
<evidence type="ECO:0000313" key="1">
    <source>
        <dbReference type="EMBL" id="EEG73079.1"/>
    </source>
</evidence>
<gene>
    <name evidence="1" type="ORF">CLOHYLEM_06818</name>
</gene>
<sequence length="47" mass="5132">MGIFVGGIWEGGKRTAEERREGDVGRSVRLQAVREEAAAGTDTDRIQ</sequence>
<dbReference type="EMBL" id="ABYI02000032">
    <property type="protein sequence ID" value="EEG73079.1"/>
    <property type="molecule type" value="Genomic_DNA"/>
</dbReference>
<accession>C0C405</accession>
<protein>
    <submittedName>
        <fullName evidence="1">Uncharacterized protein</fullName>
    </submittedName>
</protein>
<evidence type="ECO:0000313" key="2">
    <source>
        <dbReference type="Proteomes" id="UP000004893"/>
    </source>
</evidence>
<dbReference type="STRING" id="553973.CLOHYLEM_06818"/>
<dbReference type="Proteomes" id="UP000004893">
    <property type="component" value="Unassembled WGS sequence"/>
</dbReference>
<proteinExistence type="predicted"/>
<name>C0C405_9FIRM</name>
<dbReference type="AlphaFoldDB" id="C0C405"/>
<comment type="caution">
    <text evidence="1">The sequence shown here is derived from an EMBL/GenBank/DDBJ whole genome shotgun (WGS) entry which is preliminary data.</text>
</comment>
<reference evidence="1" key="2">
    <citation type="submission" date="2013-06" db="EMBL/GenBank/DDBJ databases">
        <title>Draft genome sequence of Clostridium hylemonae (DSM 15053).</title>
        <authorList>
            <person name="Sudarsanam P."/>
            <person name="Ley R."/>
            <person name="Guruge J."/>
            <person name="Turnbaugh P.J."/>
            <person name="Mahowald M."/>
            <person name="Liep D."/>
            <person name="Gordon J."/>
        </authorList>
    </citation>
    <scope>NUCLEOTIDE SEQUENCE</scope>
    <source>
        <strain evidence="1">DSM 15053</strain>
    </source>
</reference>
<keyword evidence="2" id="KW-1185">Reference proteome</keyword>
<reference evidence="1" key="1">
    <citation type="submission" date="2009-02" db="EMBL/GenBank/DDBJ databases">
        <authorList>
            <person name="Fulton L."/>
            <person name="Clifton S."/>
            <person name="Fulton B."/>
            <person name="Xu J."/>
            <person name="Minx P."/>
            <person name="Pepin K.H."/>
            <person name="Johnson M."/>
            <person name="Bhonagiri V."/>
            <person name="Nash W.E."/>
            <person name="Mardis E.R."/>
            <person name="Wilson R.K."/>
        </authorList>
    </citation>
    <scope>NUCLEOTIDE SEQUENCE [LARGE SCALE GENOMIC DNA]</scope>
    <source>
        <strain evidence="1">DSM 15053</strain>
    </source>
</reference>
<dbReference type="HOGENOM" id="CLU_3166447_0_0_9"/>